<name>A0ACB8R5A5_9AGAM</name>
<evidence type="ECO:0000313" key="2">
    <source>
        <dbReference type="Proteomes" id="UP000814033"/>
    </source>
</evidence>
<comment type="caution">
    <text evidence="1">The sequence shown here is derived from an EMBL/GenBank/DDBJ whole genome shotgun (WGS) entry which is preliminary data.</text>
</comment>
<reference evidence="1" key="2">
    <citation type="journal article" date="2022" name="New Phytol.">
        <title>Evolutionary transition to the ectomycorrhizal habit in the genomes of a hyperdiverse lineage of mushroom-forming fungi.</title>
        <authorList>
            <person name="Looney B."/>
            <person name="Miyauchi S."/>
            <person name="Morin E."/>
            <person name="Drula E."/>
            <person name="Courty P.E."/>
            <person name="Kohler A."/>
            <person name="Kuo A."/>
            <person name="LaButti K."/>
            <person name="Pangilinan J."/>
            <person name="Lipzen A."/>
            <person name="Riley R."/>
            <person name="Andreopoulos W."/>
            <person name="He G."/>
            <person name="Johnson J."/>
            <person name="Nolan M."/>
            <person name="Tritt A."/>
            <person name="Barry K.W."/>
            <person name="Grigoriev I.V."/>
            <person name="Nagy L.G."/>
            <person name="Hibbett D."/>
            <person name="Henrissat B."/>
            <person name="Matheny P.B."/>
            <person name="Labbe J."/>
            <person name="Martin F.M."/>
        </authorList>
    </citation>
    <scope>NUCLEOTIDE SEQUENCE</scope>
    <source>
        <strain evidence="1">FP105234-sp</strain>
    </source>
</reference>
<gene>
    <name evidence="1" type="ORF">FA95DRAFT_1612717</name>
</gene>
<keyword evidence="2" id="KW-1185">Reference proteome</keyword>
<proteinExistence type="predicted"/>
<organism evidence="1 2">
    <name type="scientific">Auriscalpium vulgare</name>
    <dbReference type="NCBI Taxonomy" id="40419"/>
    <lineage>
        <taxon>Eukaryota</taxon>
        <taxon>Fungi</taxon>
        <taxon>Dikarya</taxon>
        <taxon>Basidiomycota</taxon>
        <taxon>Agaricomycotina</taxon>
        <taxon>Agaricomycetes</taxon>
        <taxon>Russulales</taxon>
        <taxon>Auriscalpiaceae</taxon>
        <taxon>Auriscalpium</taxon>
    </lineage>
</organism>
<accession>A0ACB8R5A5</accession>
<evidence type="ECO:0000313" key="1">
    <source>
        <dbReference type="EMBL" id="KAI0039265.1"/>
    </source>
</evidence>
<protein>
    <submittedName>
        <fullName evidence="1">Uncharacterized protein</fullName>
    </submittedName>
</protein>
<dbReference type="EMBL" id="MU276330">
    <property type="protein sequence ID" value="KAI0039265.1"/>
    <property type="molecule type" value="Genomic_DNA"/>
</dbReference>
<reference evidence="1" key="1">
    <citation type="submission" date="2021-02" db="EMBL/GenBank/DDBJ databases">
        <authorList>
            <consortium name="DOE Joint Genome Institute"/>
            <person name="Ahrendt S."/>
            <person name="Looney B.P."/>
            <person name="Miyauchi S."/>
            <person name="Morin E."/>
            <person name="Drula E."/>
            <person name="Courty P.E."/>
            <person name="Chicoki N."/>
            <person name="Fauchery L."/>
            <person name="Kohler A."/>
            <person name="Kuo A."/>
            <person name="Labutti K."/>
            <person name="Pangilinan J."/>
            <person name="Lipzen A."/>
            <person name="Riley R."/>
            <person name="Andreopoulos W."/>
            <person name="He G."/>
            <person name="Johnson J."/>
            <person name="Barry K.W."/>
            <person name="Grigoriev I.V."/>
            <person name="Nagy L."/>
            <person name="Hibbett D."/>
            <person name="Henrissat B."/>
            <person name="Matheny P.B."/>
            <person name="Labbe J."/>
            <person name="Martin F."/>
        </authorList>
    </citation>
    <scope>NUCLEOTIDE SEQUENCE</scope>
    <source>
        <strain evidence="1">FP105234-sp</strain>
    </source>
</reference>
<dbReference type="Proteomes" id="UP000814033">
    <property type="component" value="Unassembled WGS sequence"/>
</dbReference>
<sequence length="779" mass="87552">MADSAGSDEILSHYRDVQQVTAAVSSAPPEGGNRGASDALCVAELPGSKGELWISSPNADFVPEVPTHSRDEEFSYYTDGMLGPFEHLKWPQVFDMIEPHAGFAPANPLLLQCTGSKLAGPDPLPSLDFLRLRPRERISTGVVVPKELAVWKDDGAPWFSFNSNDWRTDPFGPDLGRIDISIITRLRDAAADAYKRTVLHEKLGEHYVERQFEALTMAITGLDRTLPLGQAIQWHREAQRLLLDLRAWYNYMVVFKPRIEGAPASKPAPIVPVRGVITGSLSTVQLMYRVGIPVWWVRPVHSLDRNTWIRAVVKPTPWTDVFASKKTKKLGNITVKAPAWKDGVAVDNAHAGFADRLRRFCLSSKPIIVPPRPIIPDAPDDPPTMTATLEDLQAPSHAGPSRAAAYEYDDNEQFHAEPTHAPDAAAPPAKKVRWSKGKGKATASTGVDARDAPGRPNWLPATNHFWAPIEAKLADMLAIQNKKPIQYSLPPFHAFAGNVGQKMHNWLRIRPHCFIAVHSEEEQPTTLTASAWKVALEGRYHTFSLRPASKHRPQFSAELIAQLPPHPHPTTTLGKRREPDAQSSRTTGAHDRRIVERVNVAVHFGVIYSFPPYHPDDLPHWRSQPISAERAANDKSLWKEVAWQLSVKHFRLELLQLDAEIMAEIGEPTGYYRHLSWLRVWNNNGSLNVPTDPAQLDFLLSDDWLWRRAGVLRWRTLISVWPEFEDADTHSMEITISEQAFKAYEVTLYESYARYFYKRRGRLPTFPLTRPSSIAESAE</sequence>